<accession>A0A6C0PAX0</accession>
<dbReference type="AlphaFoldDB" id="A0A6C0PAX0"/>
<proteinExistence type="predicted"/>
<reference evidence="1 2" key="1">
    <citation type="submission" date="2020-02" db="EMBL/GenBank/DDBJ databases">
        <title>Paenibacillus sp. nov., isolated from rhizosphere soil of tomato.</title>
        <authorList>
            <person name="Weon H.-Y."/>
            <person name="Lee S.A."/>
        </authorList>
    </citation>
    <scope>NUCLEOTIDE SEQUENCE [LARGE SCALE GENOMIC DNA]</scope>
    <source>
        <strain evidence="1 2">14171R-81</strain>
        <plasmid evidence="1 2">unnamed2</plasmid>
    </source>
</reference>
<organism evidence="1 2">
    <name type="scientific">Paenibacillus rhizovicinus</name>
    <dbReference type="NCBI Taxonomy" id="2704463"/>
    <lineage>
        <taxon>Bacteria</taxon>
        <taxon>Bacillati</taxon>
        <taxon>Bacillota</taxon>
        <taxon>Bacilli</taxon>
        <taxon>Bacillales</taxon>
        <taxon>Paenibacillaceae</taxon>
        <taxon>Paenibacillus</taxon>
    </lineage>
</organism>
<keyword evidence="1" id="KW-0614">Plasmid</keyword>
<name>A0A6C0PAX0_9BACL</name>
<dbReference type="EMBL" id="CP048288">
    <property type="protein sequence ID" value="QHW35724.1"/>
    <property type="molecule type" value="Genomic_DNA"/>
</dbReference>
<sequence length="118" mass="14133">MSSRLEWFKKRYTAGHLTWSELEDALNLLEHYENQNPVLSKEKWRLTEENQRIQKEWDMCDKACKMWRTRAENLIGAVRVFVDKNFKGGSKANREDYTQMVTAADVYKLRESLEANKW</sequence>
<keyword evidence="2" id="KW-1185">Reference proteome</keyword>
<protein>
    <submittedName>
        <fullName evidence="1">Uncharacterized protein</fullName>
    </submittedName>
</protein>
<geneLocation type="plasmid" evidence="1 2">
    <name>unnamed2</name>
</geneLocation>
<evidence type="ECO:0000313" key="2">
    <source>
        <dbReference type="Proteomes" id="UP000479114"/>
    </source>
</evidence>
<dbReference type="Proteomes" id="UP000479114">
    <property type="component" value="Plasmid unnamed2"/>
</dbReference>
<dbReference type="KEGG" id="prz:GZH47_33060"/>
<evidence type="ECO:0000313" key="1">
    <source>
        <dbReference type="EMBL" id="QHW35724.1"/>
    </source>
</evidence>
<gene>
    <name evidence="1" type="ORF">GZH47_33060</name>
</gene>
<dbReference type="RefSeq" id="WP_162645858.1">
    <property type="nucleotide sequence ID" value="NZ_CP048288.1"/>
</dbReference>